<sequence>MAENFNDTWLKDYYQHFYPVKSVLKWLSYGKKPSEYLQYREFAFILKDDVHYRYLTFSESGQFRKELERVTPHKVDLGAVYNHPPKDRLKYRDFKAEERELVFDIDLTDYDEIRKCCSGANVCQSCWRWMTIAVKVLDKLLRNHFGFHKILWVFSGRRGIHCWVADESARKLDNTGRGAVADYLSLIAGTKKVEIDPQFTHPMMEDAYFEIMNCGEIDSLVIEQKWFDSSENWSPILEACKDQDMRETLNNEFEKLSTPELRWKLLKRRFDEQTRETIDERDLPDIPASAKNFLKSFVLQYAYPRLDVNVSTGTNHLLKSPFCVHPKTGKVAVPINPKTIGSLNLETLPTLKKLIDEFTKLTKAETETTKENIGKTLYYKQSSLAQYIENFDTFVNSAISC</sequence>
<dbReference type="WBParaSite" id="ES5_v2.g12175.t1">
    <property type="protein sequence ID" value="ES5_v2.g12175.t1"/>
    <property type="gene ID" value="ES5_v2.g12175"/>
</dbReference>
<evidence type="ECO:0000313" key="1">
    <source>
        <dbReference type="Proteomes" id="UP000887579"/>
    </source>
</evidence>
<organism evidence="1 2">
    <name type="scientific">Panagrolaimus sp. ES5</name>
    <dbReference type="NCBI Taxonomy" id="591445"/>
    <lineage>
        <taxon>Eukaryota</taxon>
        <taxon>Metazoa</taxon>
        <taxon>Ecdysozoa</taxon>
        <taxon>Nematoda</taxon>
        <taxon>Chromadorea</taxon>
        <taxon>Rhabditida</taxon>
        <taxon>Tylenchina</taxon>
        <taxon>Panagrolaimomorpha</taxon>
        <taxon>Panagrolaimoidea</taxon>
        <taxon>Panagrolaimidae</taxon>
        <taxon>Panagrolaimus</taxon>
    </lineage>
</organism>
<protein>
    <submittedName>
        <fullName evidence="2">DNA primase</fullName>
    </submittedName>
</protein>
<proteinExistence type="predicted"/>
<dbReference type="Proteomes" id="UP000887579">
    <property type="component" value="Unplaced"/>
</dbReference>
<name>A0AC34F5A9_9BILA</name>
<reference evidence="2" key="1">
    <citation type="submission" date="2022-11" db="UniProtKB">
        <authorList>
            <consortium name="WormBaseParasite"/>
        </authorList>
    </citation>
    <scope>IDENTIFICATION</scope>
</reference>
<accession>A0AC34F5A9</accession>
<evidence type="ECO:0000313" key="2">
    <source>
        <dbReference type="WBParaSite" id="ES5_v2.g12175.t1"/>
    </source>
</evidence>